<dbReference type="PANTHER" id="PTHR11002">
    <property type="entry name" value="CARBONIC ANHYDRASE"/>
    <property type="match status" value="1"/>
</dbReference>
<comment type="catalytic activity">
    <reaction evidence="6 8">
        <text>hydrogencarbonate + H(+) = CO2 + H2O</text>
        <dbReference type="Rhea" id="RHEA:10748"/>
        <dbReference type="ChEBI" id="CHEBI:15377"/>
        <dbReference type="ChEBI" id="CHEBI:15378"/>
        <dbReference type="ChEBI" id="CHEBI:16526"/>
        <dbReference type="ChEBI" id="CHEBI:17544"/>
        <dbReference type="EC" id="4.2.1.1"/>
    </reaction>
</comment>
<feature type="binding site" evidence="7">
    <location>
        <position position="44"/>
    </location>
    <ligand>
        <name>Zn(2+)</name>
        <dbReference type="ChEBI" id="CHEBI:29105"/>
    </ligand>
</feature>
<dbReference type="EMBL" id="RWJN01000152">
    <property type="protein sequence ID" value="TCD66026.1"/>
    <property type="molecule type" value="Genomic_DNA"/>
</dbReference>
<evidence type="ECO:0000313" key="10">
    <source>
        <dbReference type="Proteomes" id="UP000292702"/>
    </source>
</evidence>
<gene>
    <name evidence="9" type="ORF">EIP91_001879</name>
</gene>
<comment type="cofactor">
    <cofactor evidence="7">
        <name>Zn(2+)</name>
        <dbReference type="ChEBI" id="CHEBI:29105"/>
    </cofactor>
    <text evidence="7">Binds 1 zinc ion per subunit.</text>
</comment>
<comment type="similarity">
    <text evidence="1 8">Belongs to the beta-class carbonic anhydrase family.</text>
</comment>
<evidence type="ECO:0000256" key="3">
    <source>
        <dbReference type="ARBA" id="ARBA00022723"/>
    </source>
</evidence>
<comment type="function">
    <text evidence="8">Reversible hydration of carbon dioxide.</text>
</comment>
<dbReference type="GO" id="GO:0034599">
    <property type="term" value="P:cellular response to oxidative stress"/>
    <property type="evidence" value="ECO:0007669"/>
    <property type="project" value="TreeGrafter"/>
</dbReference>
<name>A0A4R0RFL2_9APHY</name>
<dbReference type="Proteomes" id="UP000292702">
    <property type="component" value="Unassembled WGS sequence"/>
</dbReference>
<dbReference type="EC" id="4.2.1.1" evidence="2 8"/>
<feature type="binding site" evidence="7">
    <location>
        <position position="103"/>
    </location>
    <ligand>
        <name>Zn(2+)</name>
        <dbReference type="ChEBI" id="CHEBI:29105"/>
    </ligand>
</feature>
<dbReference type="PANTHER" id="PTHR11002:SF76">
    <property type="entry name" value="CARBONIC ANHYDRASE"/>
    <property type="match status" value="1"/>
</dbReference>
<dbReference type="GO" id="GO:0004089">
    <property type="term" value="F:carbonate dehydratase activity"/>
    <property type="evidence" value="ECO:0007669"/>
    <property type="project" value="UniProtKB-UniRule"/>
</dbReference>
<evidence type="ECO:0000256" key="1">
    <source>
        <dbReference type="ARBA" id="ARBA00006217"/>
    </source>
</evidence>
<dbReference type="Pfam" id="PF00484">
    <property type="entry name" value="Pro_CA"/>
    <property type="match status" value="1"/>
</dbReference>
<feature type="binding site" evidence="7">
    <location>
        <position position="100"/>
    </location>
    <ligand>
        <name>Zn(2+)</name>
        <dbReference type="ChEBI" id="CHEBI:29105"/>
    </ligand>
</feature>
<organism evidence="9 10">
    <name type="scientific">Steccherinum ochraceum</name>
    <dbReference type="NCBI Taxonomy" id="92696"/>
    <lineage>
        <taxon>Eukaryota</taxon>
        <taxon>Fungi</taxon>
        <taxon>Dikarya</taxon>
        <taxon>Basidiomycota</taxon>
        <taxon>Agaricomycotina</taxon>
        <taxon>Agaricomycetes</taxon>
        <taxon>Polyporales</taxon>
        <taxon>Steccherinaceae</taxon>
        <taxon>Steccherinum</taxon>
    </lineage>
</organism>
<keyword evidence="10" id="KW-1185">Reference proteome</keyword>
<dbReference type="AlphaFoldDB" id="A0A4R0RFL2"/>
<dbReference type="SUPFAM" id="SSF53056">
    <property type="entry name" value="beta-carbonic anhydrase, cab"/>
    <property type="match status" value="1"/>
</dbReference>
<dbReference type="SMART" id="SM00947">
    <property type="entry name" value="Pro_CA"/>
    <property type="match status" value="1"/>
</dbReference>
<dbReference type="InterPro" id="IPR001765">
    <property type="entry name" value="Carbonic_anhydrase"/>
</dbReference>
<evidence type="ECO:0000256" key="6">
    <source>
        <dbReference type="ARBA" id="ARBA00048348"/>
    </source>
</evidence>
<dbReference type="STRING" id="92696.A0A4R0RFL2"/>
<feature type="binding site" evidence="7">
    <location>
        <position position="46"/>
    </location>
    <ligand>
        <name>Zn(2+)</name>
        <dbReference type="ChEBI" id="CHEBI:29105"/>
    </ligand>
</feature>
<keyword evidence="3 7" id="KW-0479">Metal-binding</keyword>
<sequence length="221" mass="23865">MPAELMTRLLSNNAAWATDVSKAEPTFFPDSAKGQAPKLLWIGCADSRVPESVVAACKPGEIFVHRNIANQFPPEDDNALSVLAYAVDALNIDHIVVAGHTFCGGATHCFNGASSAPTPASPSTPSTPLGRWLGSLTDLARQQQQVFNGVDKERAIRALIEKNVEMQVRNVAETFVVREAWKRGRDVQVHGWVYELESGRLQDLDVTVTSASAGEGRKTAP</sequence>
<reference evidence="9 10" key="1">
    <citation type="submission" date="2018-11" db="EMBL/GenBank/DDBJ databases">
        <title>Genome assembly of Steccherinum ochraceum LE-BIN_3174, the white-rot fungus of the Steccherinaceae family (The Residual Polyporoid clade, Polyporales, Basidiomycota).</title>
        <authorList>
            <person name="Fedorova T.V."/>
            <person name="Glazunova O.A."/>
            <person name="Landesman E.O."/>
            <person name="Moiseenko K.V."/>
            <person name="Psurtseva N.V."/>
            <person name="Savinova O.S."/>
            <person name="Shakhova N.V."/>
            <person name="Tyazhelova T.V."/>
            <person name="Vasina D.V."/>
        </authorList>
    </citation>
    <scope>NUCLEOTIDE SEQUENCE [LARGE SCALE GENOMIC DNA]</scope>
    <source>
        <strain evidence="9 10">LE-BIN_3174</strain>
    </source>
</reference>
<keyword evidence="4 7" id="KW-0862">Zinc</keyword>
<evidence type="ECO:0000256" key="7">
    <source>
        <dbReference type="PIRSR" id="PIRSR601765-1"/>
    </source>
</evidence>
<dbReference type="InterPro" id="IPR036874">
    <property type="entry name" value="Carbonic_anhydrase_sf"/>
</dbReference>
<dbReference type="GO" id="GO:0071244">
    <property type="term" value="P:cellular response to carbon dioxide"/>
    <property type="evidence" value="ECO:0007669"/>
    <property type="project" value="TreeGrafter"/>
</dbReference>
<dbReference type="CDD" id="cd00883">
    <property type="entry name" value="beta_CA_cladeA"/>
    <property type="match status" value="1"/>
</dbReference>
<evidence type="ECO:0000256" key="4">
    <source>
        <dbReference type="ARBA" id="ARBA00022833"/>
    </source>
</evidence>
<evidence type="ECO:0000256" key="2">
    <source>
        <dbReference type="ARBA" id="ARBA00012925"/>
    </source>
</evidence>
<proteinExistence type="inferred from homology"/>
<evidence type="ECO:0000256" key="8">
    <source>
        <dbReference type="RuleBase" id="RU003956"/>
    </source>
</evidence>
<dbReference type="Gene3D" id="3.40.1050.10">
    <property type="entry name" value="Carbonic anhydrase"/>
    <property type="match status" value="1"/>
</dbReference>
<dbReference type="OrthoDB" id="10248475at2759"/>
<accession>A0A4R0RFL2</accession>
<evidence type="ECO:0000313" key="9">
    <source>
        <dbReference type="EMBL" id="TCD66026.1"/>
    </source>
</evidence>
<dbReference type="GO" id="GO:0008270">
    <property type="term" value="F:zinc ion binding"/>
    <property type="evidence" value="ECO:0007669"/>
    <property type="project" value="UniProtKB-UniRule"/>
</dbReference>
<comment type="caution">
    <text evidence="9">The sequence shown here is derived from an EMBL/GenBank/DDBJ whole genome shotgun (WGS) entry which is preliminary data.</text>
</comment>
<evidence type="ECO:0000256" key="5">
    <source>
        <dbReference type="ARBA" id="ARBA00023239"/>
    </source>
</evidence>
<keyword evidence="5 8" id="KW-0456">Lyase</keyword>
<protein>
    <recommendedName>
        <fullName evidence="2 8">Carbonic anhydrase</fullName>
        <ecNumber evidence="2 8">4.2.1.1</ecNumber>
    </recommendedName>
    <alternativeName>
        <fullName evidence="8">Carbonate dehydratase</fullName>
    </alternativeName>
</protein>